<comment type="caution">
    <text evidence="5">Lacks conserved residue(s) required for the propagation of feature annotation.</text>
</comment>
<name>A0AAD9UZD6_ACRCE</name>
<dbReference type="GO" id="GO:0005789">
    <property type="term" value="C:endoplasmic reticulum membrane"/>
    <property type="evidence" value="ECO:0007669"/>
    <property type="project" value="UniProtKB-SubCell"/>
</dbReference>
<keyword evidence="2 5" id="KW-0812">Transmembrane</keyword>
<dbReference type="InterPro" id="IPR009914">
    <property type="entry name" value="DPM2"/>
</dbReference>
<dbReference type="GO" id="GO:0030234">
    <property type="term" value="F:enzyme regulator activity"/>
    <property type="evidence" value="ECO:0007669"/>
    <property type="project" value="UniProtKB-UniRule"/>
</dbReference>
<keyword evidence="3 5" id="KW-1133">Transmembrane helix</keyword>
<reference evidence="6" key="1">
    <citation type="journal article" date="2023" name="G3 (Bethesda)">
        <title>Whole genome assembly and annotation of the endangered Caribbean coral Acropora cervicornis.</title>
        <authorList>
            <person name="Selwyn J.D."/>
            <person name="Vollmer S.V."/>
        </authorList>
    </citation>
    <scope>NUCLEOTIDE SEQUENCE</scope>
    <source>
        <strain evidence="6">K2</strain>
    </source>
</reference>
<feature type="transmembrane region" description="Helical" evidence="5">
    <location>
        <begin position="91"/>
        <end position="113"/>
    </location>
</feature>
<dbReference type="GO" id="GO:0180047">
    <property type="term" value="P:dolichol phosphate mannose biosynthetic process"/>
    <property type="evidence" value="ECO:0007669"/>
    <property type="project" value="InterPro"/>
</dbReference>
<evidence type="ECO:0000256" key="3">
    <source>
        <dbReference type="ARBA" id="ARBA00022989"/>
    </source>
</evidence>
<dbReference type="Proteomes" id="UP001249851">
    <property type="component" value="Unassembled WGS sequence"/>
</dbReference>
<comment type="pathway">
    <text evidence="5">Protein modification; protein glycosylation.</text>
</comment>
<dbReference type="Pfam" id="PF07297">
    <property type="entry name" value="DPM2"/>
    <property type="match status" value="1"/>
</dbReference>
<proteinExistence type="inferred from homology"/>
<feature type="transmembrane region" description="Helical" evidence="5">
    <location>
        <begin position="18"/>
        <end position="37"/>
    </location>
</feature>
<feature type="transmembrane region" description="Helical" evidence="5">
    <location>
        <begin position="44"/>
        <end position="67"/>
    </location>
</feature>
<comment type="function">
    <text evidence="5">Regulatory subunit of the dolichol-phosphate mannose (DPM) synthase complex; essential for the ER localization.</text>
</comment>
<evidence type="ECO:0000256" key="5">
    <source>
        <dbReference type="RuleBase" id="RU365084"/>
    </source>
</evidence>
<evidence type="ECO:0000256" key="2">
    <source>
        <dbReference type="ARBA" id="ARBA00022692"/>
    </source>
</evidence>
<keyword evidence="4 5" id="KW-0472">Membrane</keyword>
<keyword evidence="7" id="KW-1185">Reference proteome</keyword>
<evidence type="ECO:0000256" key="4">
    <source>
        <dbReference type="ARBA" id="ARBA00023136"/>
    </source>
</evidence>
<dbReference type="EMBL" id="JARQWQ010000062">
    <property type="protein sequence ID" value="KAK2555558.1"/>
    <property type="molecule type" value="Genomic_DNA"/>
</dbReference>
<evidence type="ECO:0000256" key="1">
    <source>
        <dbReference type="ARBA" id="ARBA00004141"/>
    </source>
</evidence>
<protein>
    <recommendedName>
        <fullName evidence="5">Dolichol phosphate-mannose biosynthesis regulatory protein</fullName>
    </recommendedName>
</protein>
<comment type="similarity">
    <text evidence="5">Belongs to the DPM2 family.</text>
</comment>
<dbReference type="AlphaFoldDB" id="A0AAD9UZD6"/>
<evidence type="ECO:0000313" key="7">
    <source>
        <dbReference type="Proteomes" id="UP001249851"/>
    </source>
</evidence>
<comment type="subcellular location">
    <subcellularLocation>
        <location evidence="5">Endoplasmic reticulum membrane</location>
        <topology evidence="5">Multi-pass membrane protein</topology>
    </subcellularLocation>
    <subcellularLocation>
        <location evidence="1">Membrane</location>
        <topology evidence="1">Multi-pass membrane protein</topology>
    </subcellularLocation>
</comment>
<evidence type="ECO:0000313" key="6">
    <source>
        <dbReference type="EMBL" id="KAK2555558.1"/>
    </source>
</evidence>
<reference evidence="6" key="2">
    <citation type="journal article" date="2023" name="Science">
        <title>Genomic signatures of disease resistance in endangered staghorn corals.</title>
        <authorList>
            <person name="Vollmer S.V."/>
            <person name="Selwyn J.D."/>
            <person name="Despard B.A."/>
            <person name="Roesel C.L."/>
        </authorList>
    </citation>
    <scope>NUCLEOTIDE SEQUENCE</scope>
    <source>
        <strain evidence="6">K2</strain>
    </source>
</reference>
<comment type="subunit">
    <text evidence="5">Component of the dolichol-phosphate mannose (DPM) synthase complex.</text>
</comment>
<organism evidence="6 7">
    <name type="scientific">Acropora cervicornis</name>
    <name type="common">Staghorn coral</name>
    <dbReference type="NCBI Taxonomy" id="6130"/>
    <lineage>
        <taxon>Eukaryota</taxon>
        <taxon>Metazoa</taxon>
        <taxon>Cnidaria</taxon>
        <taxon>Anthozoa</taxon>
        <taxon>Hexacorallia</taxon>
        <taxon>Scleractinia</taxon>
        <taxon>Astrocoeniina</taxon>
        <taxon>Acroporidae</taxon>
        <taxon>Acropora</taxon>
    </lineage>
</organism>
<sequence length="124" mass="13851">MIIFPPCCGQLVSLCGEFSWFLVSTFSFFGHFTMATGTDRAAGYGMMLVSALIFVYYTIWVVFLGLMKRMSPLDSRFMLSTSSNNNLAENLLHFFTSLLGCHDNGIFVAVVILKSRKPVPKKDS</sequence>
<gene>
    <name evidence="6" type="ORF">P5673_022904</name>
</gene>
<accession>A0AAD9UZD6</accession>
<keyword evidence="5" id="KW-0256">Endoplasmic reticulum</keyword>
<comment type="caution">
    <text evidence="6">The sequence shown here is derived from an EMBL/GenBank/DDBJ whole genome shotgun (WGS) entry which is preliminary data.</text>
</comment>